<sequence length="741" mass="83955">MLQYAIPAFLVLGLALVFVNSSAKTLAIFAWNCFIKPFTGHKDVAAGQQGALESFYKGQANIYDRTRATLLKGREQALATTAAELRKKHDLVWVDIGGGTGWNIEHMTTNYLPISCFKAIYLVDLSPSLCEVARKRFAEKNWKNVHVLCIDAADFTPPAGSSVDLFTMSYSLSMIPTYYAVIDRLSTLLGKDGLVTVIDFYVQSHATLTAKSTTMGGELLRHVNWFSRTFWRLWFEFDRVYLDSARRDYLEYRFGTIKSVNCRNTRLGGIPYYYWIGCDKDRSTNILQRANALATESPYLSPQNELVVGDEDAANNTLAIRSKGYDAALVNMQRNFPAPSFFYQTEIWRIFYNQELPKYHQFANQYIYAFTWEDPREDKNILQFKPSDTVLAITSAGDNILSYASMDAPPKRIHCVDLNPCQNHLLELKLACLRVLPFEDMWKLFGEGKHPKFQELLTTKLAPHLSSHAFQYWHKRGHASFTGKGLFDTGSSRWAIRLAHWVFAISGVSPHISALCEAKTLDEQWSVWEKSLRPCLSNPIVAKVLVGNPIFLWKALGVPVEQTSMIEGGMLKFVIDTFEPIIKRSLISDDNYFYYLCLKGCYAANNCPDFLTKHGHANLAKRKGALDGIRIHTDEINEVVKRLNPGSVNHAIVMDHMDWFPKDGNAAREEIKSLHHALTEGGNVMLRSASQKPWYLSVYEEEGFTTRPAAIRESGTSIDRVNMYASTWVCTKKGAMESLKI</sequence>
<feature type="chain" id="PRO_5030026690" description="Methyltransferase domain-containing protein" evidence="1">
    <location>
        <begin position="24"/>
        <end position="741"/>
    </location>
</feature>
<dbReference type="Proteomes" id="UP000182444">
    <property type="component" value="Chromosome 1E"/>
</dbReference>
<dbReference type="Gene3D" id="3.40.50.150">
    <property type="entry name" value="Vaccinia Virus protein VP39"/>
    <property type="match status" value="1"/>
</dbReference>
<dbReference type="PANTHER" id="PTHR47473:SF1">
    <property type="entry name" value="METHYLTRANSFERASE DOMAIN-CONTAINING PROTEIN"/>
    <property type="match status" value="1"/>
</dbReference>
<keyword evidence="1" id="KW-0732">Signal</keyword>
<dbReference type="Pfam" id="PF13489">
    <property type="entry name" value="Methyltransf_23"/>
    <property type="match status" value="1"/>
</dbReference>
<dbReference type="VEuPathDB" id="FungiDB:YALI0_E10197g"/>
<accession>A0A1D8NHX0</accession>
<dbReference type="AlphaFoldDB" id="A0A1D8NHX0"/>
<evidence type="ECO:0000313" key="2">
    <source>
        <dbReference type="EMBL" id="AOW05219.1"/>
    </source>
</evidence>
<dbReference type="InterPro" id="IPR029063">
    <property type="entry name" value="SAM-dependent_MTases_sf"/>
</dbReference>
<dbReference type="eggNOG" id="ENOG502QQCH">
    <property type="taxonomic scope" value="Eukaryota"/>
</dbReference>
<dbReference type="SUPFAM" id="SSF53335">
    <property type="entry name" value="S-adenosyl-L-methionine-dependent methyltransferases"/>
    <property type="match status" value="1"/>
</dbReference>
<dbReference type="InterPro" id="IPR021829">
    <property type="entry name" value="DUF3419"/>
</dbReference>
<evidence type="ECO:0000313" key="3">
    <source>
        <dbReference type="Proteomes" id="UP000182444"/>
    </source>
</evidence>
<dbReference type="CDD" id="cd02440">
    <property type="entry name" value="AdoMet_MTases"/>
    <property type="match status" value="1"/>
</dbReference>
<reference evidence="2 3" key="1">
    <citation type="journal article" date="2016" name="PLoS ONE">
        <title>Sequence Assembly of Yarrowia lipolytica Strain W29/CLIB89 Shows Transposable Element Diversity.</title>
        <authorList>
            <person name="Magnan C."/>
            <person name="Yu J."/>
            <person name="Chang I."/>
            <person name="Jahn E."/>
            <person name="Kanomata Y."/>
            <person name="Wu J."/>
            <person name="Zeller M."/>
            <person name="Oakes M."/>
            <person name="Baldi P."/>
            <person name="Sandmeyer S."/>
        </authorList>
    </citation>
    <scope>NUCLEOTIDE SEQUENCE [LARGE SCALE GENOMIC DNA]</scope>
    <source>
        <strain evidence="3">CLIB89(W29)</strain>
    </source>
</reference>
<feature type="signal peptide" evidence="1">
    <location>
        <begin position="1"/>
        <end position="23"/>
    </location>
</feature>
<protein>
    <recommendedName>
        <fullName evidence="4">Methyltransferase domain-containing protein</fullName>
    </recommendedName>
</protein>
<organism evidence="2 3">
    <name type="scientific">Yarrowia lipolytica</name>
    <name type="common">Candida lipolytica</name>
    <dbReference type="NCBI Taxonomy" id="4952"/>
    <lineage>
        <taxon>Eukaryota</taxon>
        <taxon>Fungi</taxon>
        <taxon>Dikarya</taxon>
        <taxon>Ascomycota</taxon>
        <taxon>Saccharomycotina</taxon>
        <taxon>Dipodascomycetes</taxon>
        <taxon>Dipodascales</taxon>
        <taxon>Dipodascales incertae sedis</taxon>
        <taxon>Yarrowia</taxon>
    </lineage>
</organism>
<evidence type="ECO:0000256" key="1">
    <source>
        <dbReference type="SAM" id="SignalP"/>
    </source>
</evidence>
<dbReference type="EMBL" id="CP017557">
    <property type="protein sequence ID" value="AOW05219.1"/>
    <property type="molecule type" value="Genomic_DNA"/>
</dbReference>
<dbReference type="KEGG" id="yli:2912590"/>
<dbReference type="RefSeq" id="XP_503769.3">
    <property type="nucleotide sequence ID" value="XM_503769.3"/>
</dbReference>
<dbReference type="GeneID" id="2912590"/>
<name>A0A1D8NHX0_YARLL</name>
<dbReference type="Pfam" id="PF11899">
    <property type="entry name" value="DUF3419"/>
    <property type="match status" value="1"/>
</dbReference>
<dbReference type="OMA" id="VCDFYVQ"/>
<proteinExistence type="predicted"/>
<gene>
    <name evidence="2" type="ORF">YALI1_E12847g</name>
</gene>
<dbReference type="PANTHER" id="PTHR47473">
    <property type="entry name" value="BTA1P"/>
    <property type="match status" value="1"/>
</dbReference>
<dbReference type="VEuPathDB" id="FungiDB:YALI1_E12847g"/>
<evidence type="ECO:0008006" key="4">
    <source>
        <dbReference type="Google" id="ProtNLM"/>
    </source>
</evidence>